<dbReference type="SUPFAM" id="SSF53448">
    <property type="entry name" value="Nucleotide-diphospho-sugar transferases"/>
    <property type="match status" value="1"/>
</dbReference>
<keyword evidence="2" id="KW-0548">Nucleotidyltransferase</keyword>
<name>A0A382WYC8_9ZZZZ</name>
<reference evidence="3" key="1">
    <citation type="submission" date="2018-05" db="EMBL/GenBank/DDBJ databases">
        <authorList>
            <person name="Lanie J.A."/>
            <person name="Ng W.-L."/>
            <person name="Kazmierczak K.M."/>
            <person name="Andrzejewski T.M."/>
            <person name="Davidsen T.M."/>
            <person name="Wayne K.J."/>
            <person name="Tettelin H."/>
            <person name="Glass J.I."/>
            <person name="Rusch D."/>
            <person name="Podicherti R."/>
            <person name="Tsui H.-C.T."/>
            <person name="Winkler M.E."/>
        </authorList>
    </citation>
    <scope>NUCLEOTIDE SEQUENCE</scope>
</reference>
<organism evidence="3">
    <name type="scientific">marine metagenome</name>
    <dbReference type="NCBI Taxonomy" id="408172"/>
    <lineage>
        <taxon>unclassified sequences</taxon>
        <taxon>metagenomes</taxon>
        <taxon>ecological metagenomes</taxon>
    </lineage>
</organism>
<dbReference type="EMBL" id="UINC01163313">
    <property type="protein sequence ID" value="SVD63560.1"/>
    <property type="molecule type" value="Genomic_DNA"/>
</dbReference>
<sequence length="197" mass="22169">FGGKIPKQFIKINGQEMLSYSVNTFLGHPQIDEVIIVSHLEWIKIVSENYSDCRVVEGGKRRQDSSLKGIRATSENTENVLIHDAARPFISPIIISDCLKALIKCKGTAPIMNTSNSLIQLDNARASYVDRSKIYEVQTPQCFKKDLILNVFESNIEGTDEIGMVLRKIPEIQLEFVKGSLNNSKITTDSDIKYFTK</sequence>
<evidence type="ECO:0000256" key="1">
    <source>
        <dbReference type="ARBA" id="ARBA00022679"/>
    </source>
</evidence>
<protein>
    <recommendedName>
        <fullName evidence="4">2-C-methyl-D-erythritol 4-phosphate cytidylyltransferase</fullName>
    </recommendedName>
</protein>
<evidence type="ECO:0000256" key="2">
    <source>
        <dbReference type="ARBA" id="ARBA00022695"/>
    </source>
</evidence>
<accession>A0A382WYC8</accession>
<dbReference type="PANTHER" id="PTHR32125">
    <property type="entry name" value="2-C-METHYL-D-ERYTHRITOL 4-PHOSPHATE CYTIDYLYLTRANSFERASE, CHLOROPLASTIC"/>
    <property type="match status" value="1"/>
</dbReference>
<dbReference type="InterPro" id="IPR034683">
    <property type="entry name" value="IspD/TarI"/>
</dbReference>
<dbReference type="AlphaFoldDB" id="A0A382WYC8"/>
<dbReference type="Gene3D" id="3.90.550.10">
    <property type="entry name" value="Spore Coat Polysaccharide Biosynthesis Protein SpsA, Chain A"/>
    <property type="match status" value="1"/>
</dbReference>
<evidence type="ECO:0008006" key="4">
    <source>
        <dbReference type="Google" id="ProtNLM"/>
    </source>
</evidence>
<feature type="non-terminal residue" evidence="3">
    <location>
        <position position="1"/>
    </location>
</feature>
<dbReference type="GO" id="GO:0050518">
    <property type="term" value="F:2-C-methyl-D-erythritol 4-phosphate cytidylyltransferase activity"/>
    <property type="evidence" value="ECO:0007669"/>
    <property type="project" value="TreeGrafter"/>
</dbReference>
<dbReference type="GO" id="GO:0008299">
    <property type="term" value="P:isoprenoid biosynthetic process"/>
    <property type="evidence" value="ECO:0007669"/>
    <property type="project" value="InterPro"/>
</dbReference>
<dbReference type="PROSITE" id="PS01295">
    <property type="entry name" value="ISPD"/>
    <property type="match status" value="1"/>
</dbReference>
<dbReference type="CDD" id="cd02516">
    <property type="entry name" value="CDP-ME_synthetase"/>
    <property type="match status" value="1"/>
</dbReference>
<dbReference type="InterPro" id="IPR018294">
    <property type="entry name" value="ISPD_synthase_CS"/>
</dbReference>
<proteinExistence type="predicted"/>
<dbReference type="InterPro" id="IPR029044">
    <property type="entry name" value="Nucleotide-diphossugar_trans"/>
</dbReference>
<dbReference type="Pfam" id="PF01128">
    <property type="entry name" value="IspD"/>
    <property type="match status" value="1"/>
</dbReference>
<dbReference type="PANTHER" id="PTHR32125:SF4">
    <property type="entry name" value="2-C-METHYL-D-ERYTHRITOL 4-PHOSPHATE CYTIDYLYLTRANSFERASE, CHLOROPLASTIC"/>
    <property type="match status" value="1"/>
</dbReference>
<keyword evidence="1" id="KW-0808">Transferase</keyword>
<gene>
    <name evidence="3" type="ORF">METZ01_LOCUS416414</name>
</gene>
<dbReference type="InterPro" id="IPR050088">
    <property type="entry name" value="IspD/TarI_cytidylyltransf_bact"/>
</dbReference>
<evidence type="ECO:0000313" key="3">
    <source>
        <dbReference type="EMBL" id="SVD63560.1"/>
    </source>
</evidence>